<dbReference type="Gene3D" id="1.10.443.10">
    <property type="entry name" value="Intergrase catalytic core"/>
    <property type="match status" value="1"/>
</dbReference>
<dbReference type="GO" id="GO:0003677">
    <property type="term" value="F:DNA binding"/>
    <property type="evidence" value="ECO:0007669"/>
    <property type="project" value="UniProtKB-KW"/>
</dbReference>
<evidence type="ECO:0000256" key="4">
    <source>
        <dbReference type="ARBA" id="ARBA00023172"/>
    </source>
</evidence>
<dbReference type="InterPro" id="IPR011010">
    <property type="entry name" value="DNA_brk_join_enz"/>
</dbReference>
<dbReference type="CDD" id="cd01184">
    <property type="entry name" value="INT_C_like_1"/>
    <property type="match status" value="1"/>
</dbReference>
<dbReference type="GO" id="GO:0015074">
    <property type="term" value="P:DNA integration"/>
    <property type="evidence" value="ECO:0007669"/>
    <property type="project" value="UniProtKB-KW"/>
</dbReference>
<dbReference type="PANTHER" id="PTHR30349:SF41">
    <property type="entry name" value="INTEGRASE_RECOMBINASE PROTEIN MJ0367-RELATED"/>
    <property type="match status" value="1"/>
</dbReference>
<name>A0AAW3IRA1_VIBPH</name>
<evidence type="ECO:0000313" key="6">
    <source>
        <dbReference type="EMBL" id="KOY26730.1"/>
    </source>
</evidence>
<dbReference type="InterPro" id="IPR002104">
    <property type="entry name" value="Integrase_catalytic"/>
</dbReference>
<accession>A0AAW3IRA1</accession>
<keyword evidence="4" id="KW-0233">DNA recombination</keyword>
<evidence type="ECO:0000259" key="5">
    <source>
        <dbReference type="PROSITE" id="PS51898"/>
    </source>
</evidence>
<keyword evidence="3" id="KW-0238">DNA-binding</keyword>
<dbReference type="InterPro" id="IPR013762">
    <property type="entry name" value="Integrase-like_cat_sf"/>
</dbReference>
<evidence type="ECO:0000256" key="1">
    <source>
        <dbReference type="ARBA" id="ARBA00008857"/>
    </source>
</evidence>
<evidence type="ECO:0000256" key="3">
    <source>
        <dbReference type="ARBA" id="ARBA00023125"/>
    </source>
</evidence>
<proteinExistence type="inferred from homology"/>
<evidence type="ECO:0000313" key="7">
    <source>
        <dbReference type="Proteomes" id="UP000037697"/>
    </source>
</evidence>
<dbReference type="AlphaFoldDB" id="A0AAW3IRA1"/>
<comment type="similarity">
    <text evidence="1">Belongs to the 'phage' integrase family.</text>
</comment>
<dbReference type="GO" id="GO:0006310">
    <property type="term" value="P:DNA recombination"/>
    <property type="evidence" value="ECO:0007669"/>
    <property type="project" value="UniProtKB-KW"/>
</dbReference>
<protein>
    <recommendedName>
        <fullName evidence="5">Tyr recombinase domain-containing protein</fullName>
    </recommendedName>
</protein>
<comment type="caution">
    <text evidence="6">The sequence shown here is derived from an EMBL/GenBank/DDBJ whole genome shotgun (WGS) entry which is preliminary data.</text>
</comment>
<dbReference type="SUPFAM" id="SSF56349">
    <property type="entry name" value="DNA breaking-rejoining enzymes"/>
    <property type="match status" value="1"/>
</dbReference>
<dbReference type="InterPro" id="IPR050090">
    <property type="entry name" value="Tyrosine_recombinase_XerCD"/>
</dbReference>
<dbReference type="Proteomes" id="UP000037697">
    <property type="component" value="Unassembled WGS sequence"/>
</dbReference>
<evidence type="ECO:0000256" key="2">
    <source>
        <dbReference type="ARBA" id="ARBA00022908"/>
    </source>
</evidence>
<sequence length="377" mass="45058">MTLRKEINEIFKKYHGKINKRDIQKVQEYCKYKHFSGSSDKTVDYYRRAILRVRSLVNKPFRYWTQADALNAYYRTYEIPLYLMHKKKFKGMLLCDVLENIKNTEYQRIDDGTAGKIIETIKPFLNWLVNGNYIKKNVFNGINAKRNTKKSNSQRKAFDKEKIKRIFSDDFFYNEINARNGRYWVTILAATVGARQGELAQLHKEDISYKLGYWYLSINKDHDGKRIKNRYAIREIPIPEHVIRLGFIDFVKSIDSGHLFKDVKYNERDGYGRAISRWFSGEKSKWLEVEDDPLKYNFHSFRHYLIDSMKQKDINVCLVSEITGHTYNSVAFERYGKDFSLKKKKKILDKFTDKHIKNLPRIYPKKGFIERLFDLFK</sequence>
<keyword evidence="2" id="KW-0229">DNA integration</keyword>
<dbReference type="RefSeq" id="WP_053812464.1">
    <property type="nucleotide sequence ID" value="NZ_JAMQAC010000063.1"/>
</dbReference>
<dbReference type="PANTHER" id="PTHR30349">
    <property type="entry name" value="PHAGE INTEGRASE-RELATED"/>
    <property type="match status" value="1"/>
</dbReference>
<feature type="domain" description="Tyr recombinase" evidence="5">
    <location>
        <begin position="153"/>
        <end position="349"/>
    </location>
</feature>
<reference evidence="6 7" key="1">
    <citation type="submission" date="2015-07" db="EMBL/GenBank/DDBJ databases">
        <title>Foodborne Vibrio parahaemolyticus Isolates.</title>
        <authorList>
            <person name="Ronholm J."/>
            <person name="Petronella N."/>
            <person name="Kenwell R."/>
            <person name="Banerjee S."/>
        </authorList>
    </citation>
    <scope>NUCLEOTIDE SEQUENCE [LARGE SCALE GENOMIC DNA]</scope>
    <source>
        <strain evidence="6 7">HS-06-05</strain>
    </source>
</reference>
<dbReference type="PROSITE" id="PS51898">
    <property type="entry name" value="TYR_RECOMBINASE"/>
    <property type="match status" value="1"/>
</dbReference>
<dbReference type="EMBL" id="LIRS01000109">
    <property type="protein sequence ID" value="KOY26730.1"/>
    <property type="molecule type" value="Genomic_DNA"/>
</dbReference>
<organism evidence="6 7">
    <name type="scientific">Vibrio parahaemolyticus</name>
    <dbReference type="NCBI Taxonomy" id="670"/>
    <lineage>
        <taxon>Bacteria</taxon>
        <taxon>Pseudomonadati</taxon>
        <taxon>Pseudomonadota</taxon>
        <taxon>Gammaproteobacteria</taxon>
        <taxon>Vibrionales</taxon>
        <taxon>Vibrionaceae</taxon>
        <taxon>Vibrio</taxon>
    </lineage>
</organism>
<gene>
    <name evidence="6" type="ORF">ACX05_19560</name>
</gene>